<reference evidence="3" key="1">
    <citation type="submission" date="2017-03" db="EMBL/GenBank/DDBJ databases">
        <title>Bacillus sp. V-88(T) DSM27956, whole genome shotgun sequencing project.</title>
        <authorList>
            <person name="Dastager S.G."/>
            <person name="Neurgaonkar P.S."/>
            <person name="Dharne M.S."/>
        </authorList>
    </citation>
    <scope>NUCLEOTIDE SEQUENCE [LARGE SCALE GENOMIC DNA]</scope>
    <source>
        <strain evidence="3">DSM 25145</strain>
    </source>
</reference>
<proteinExistence type="predicted"/>
<keyword evidence="1" id="KW-1133">Transmembrane helix</keyword>
<name>A0ABX4E3Q3_9BACI</name>
<dbReference type="EMBL" id="MWSK01000016">
    <property type="protein sequence ID" value="OXS73298.1"/>
    <property type="molecule type" value="Genomic_DNA"/>
</dbReference>
<organism evidence="2 3">
    <name type="scientific">Domibacillus enclensis</name>
    <dbReference type="NCBI Taxonomy" id="1017273"/>
    <lineage>
        <taxon>Bacteria</taxon>
        <taxon>Bacillati</taxon>
        <taxon>Bacillota</taxon>
        <taxon>Bacilli</taxon>
        <taxon>Bacillales</taxon>
        <taxon>Bacillaceae</taxon>
        <taxon>Domibacillus</taxon>
    </lineage>
</organism>
<accession>A0ABX4E3Q3</accession>
<keyword evidence="1" id="KW-0472">Membrane</keyword>
<comment type="caution">
    <text evidence="2">The sequence shown here is derived from an EMBL/GenBank/DDBJ whole genome shotgun (WGS) entry which is preliminary data.</text>
</comment>
<dbReference type="Proteomes" id="UP000215545">
    <property type="component" value="Unassembled WGS sequence"/>
</dbReference>
<evidence type="ECO:0008006" key="4">
    <source>
        <dbReference type="Google" id="ProtNLM"/>
    </source>
</evidence>
<evidence type="ECO:0000256" key="1">
    <source>
        <dbReference type="SAM" id="Phobius"/>
    </source>
</evidence>
<protein>
    <recommendedName>
        <fullName evidence="4">Secreted protein</fullName>
    </recommendedName>
</protein>
<sequence length="74" mass="8723">MYFHFRAFTLLCFYVIKYLVTFISCFPSDRQSIFEKSAFLFSVNSCILTYFRFQQGLKAEKRKKAAQGSLLLIT</sequence>
<keyword evidence="1" id="KW-0812">Transmembrane</keyword>
<evidence type="ECO:0000313" key="2">
    <source>
        <dbReference type="EMBL" id="OXS73298.1"/>
    </source>
</evidence>
<feature type="transmembrane region" description="Helical" evidence="1">
    <location>
        <begin position="7"/>
        <end position="27"/>
    </location>
</feature>
<gene>
    <name evidence="2" type="ORF">B1B05_18625</name>
</gene>
<evidence type="ECO:0000313" key="3">
    <source>
        <dbReference type="Proteomes" id="UP000215545"/>
    </source>
</evidence>
<keyword evidence="3" id="KW-1185">Reference proteome</keyword>